<dbReference type="Proteomes" id="UP000243640">
    <property type="component" value="Unassembled WGS sequence"/>
</dbReference>
<proteinExistence type="predicted"/>
<evidence type="ECO:0000256" key="1">
    <source>
        <dbReference type="SAM" id="SignalP"/>
    </source>
</evidence>
<dbReference type="AlphaFoldDB" id="A0A235CMR6"/>
<keyword evidence="1" id="KW-0732">Signal</keyword>
<feature type="signal peptide" evidence="1">
    <location>
        <begin position="1"/>
        <end position="21"/>
    </location>
</feature>
<reference evidence="2 4" key="1">
    <citation type="submission" date="2017-08" db="EMBL/GenBank/DDBJ databases">
        <title>Draft Genome Sequence of the Marine Bacterium Oceanimonas baumannii ATCC 700832.</title>
        <authorList>
            <person name="Mcclelland W.D."/>
            <person name="Brennan M.A."/>
            <person name="Trachtenberg A.M."/>
            <person name="Maclea K.S."/>
        </authorList>
    </citation>
    <scope>NUCLEOTIDE SEQUENCE [LARGE SCALE GENOMIC DNA]</scope>
    <source>
        <strain evidence="2 4">ATCC 700832</strain>
    </source>
</reference>
<dbReference type="RefSeq" id="WP_094276919.1">
    <property type="nucleotide sequence ID" value="NZ_NQJF01000002.1"/>
</dbReference>
<name>A0A235CMR6_9GAMM</name>
<accession>A0A235CMR6</accession>
<evidence type="ECO:0000313" key="2">
    <source>
        <dbReference type="EMBL" id="OYD25729.1"/>
    </source>
</evidence>
<protein>
    <submittedName>
        <fullName evidence="2">Uncharacterized protein</fullName>
    </submittedName>
</protein>
<sequence length="220" mass="24181">MKTQISALGLAFTLLCAPAMADLTIESKIPGSAEGTVKYASMDFWLETDNGDTIDLADTDEVYDYLIDKVGQKVRFDGASVTYSNGHTYFEPKFEQAAALPALKVSLSTNDDGVTHIFLDDRPAFSVNDYYSARVLKEYTTSDNKVSVIQLLTGGTGCPADHMLLVSHYHGQPLLTPTFGNCSDMIETKVENGKIVMELPGKVDETWTWDNATYRLVKQG</sequence>
<feature type="chain" id="PRO_5012805318" evidence="1">
    <location>
        <begin position="22"/>
        <end position="220"/>
    </location>
</feature>
<comment type="caution">
    <text evidence="2">The sequence shown here is derived from an EMBL/GenBank/DDBJ whole genome shotgun (WGS) entry which is preliminary data.</text>
</comment>
<dbReference type="OrthoDB" id="5588367at2"/>
<gene>
    <name evidence="2" type="ORF">B6S09_02490</name>
    <name evidence="3" type="ORF">LY04_01263</name>
</gene>
<organism evidence="2 4">
    <name type="scientific">Oceanimonas baumannii</name>
    <dbReference type="NCBI Taxonomy" id="129578"/>
    <lineage>
        <taxon>Bacteria</taxon>
        <taxon>Pseudomonadati</taxon>
        <taxon>Pseudomonadota</taxon>
        <taxon>Gammaproteobacteria</taxon>
        <taxon>Aeromonadales</taxon>
        <taxon>Aeromonadaceae</taxon>
        <taxon>Oceanimonas</taxon>
    </lineage>
</organism>
<evidence type="ECO:0000313" key="5">
    <source>
        <dbReference type="Proteomes" id="UP000295058"/>
    </source>
</evidence>
<evidence type="ECO:0000313" key="3">
    <source>
        <dbReference type="EMBL" id="TDW60267.1"/>
    </source>
</evidence>
<keyword evidence="5" id="KW-1185">Reference proteome</keyword>
<reference evidence="3 5" key="2">
    <citation type="submission" date="2019-03" db="EMBL/GenBank/DDBJ databases">
        <title>Genomic Encyclopedia of Archaeal and Bacterial Type Strains, Phase II (KMG-II): from individual species to whole genera.</title>
        <authorList>
            <person name="Goeker M."/>
        </authorList>
    </citation>
    <scope>NUCLEOTIDE SEQUENCE [LARGE SCALE GENOMIC DNA]</scope>
    <source>
        <strain evidence="3 5">DSM 15594</strain>
    </source>
</reference>
<dbReference type="Proteomes" id="UP000295058">
    <property type="component" value="Unassembled WGS sequence"/>
</dbReference>
<dbReference type="EMBL" id="NQJF01000002">
    <property type="protein sequence ID" value="OYD25729.1"/>
    <property type="molecule type" value="Genomic_DNA"/>
</dbReference>
<evidence type="ECO:0000313" key="4">
    <source>
        <dbReference type="Proteomes" id="UP000243640"/>
    </source>
</evidence>
<dbReference type="EMBL" id="SODO01000003">
    <property type="protein sequence ID" value="TDW60267.1"/>
    <property type="molecule type" value="Genomic_DNA"/>
</dbReference>